<name>A0ABD2ARD5_VESMC</name>
<reference evidence="1 2" key="1">
    <citation type="journal article" date="2024" name="Ann. Entomol. Soc. Am.">
        <title>Genomic analyses of the southern and eastern yellowjacket wasps (Hymenoptera: Vespidae) reveal evolutionary signatures of social life.</title>
        <authorList>
            <person name="Catto M.A."/>
            <person name="Caine P.B."/>
            <person name="Orr S.E."/>
            <person name="Hunt B.G."/>
            <person name="Goodisman M.A.D."/>
        </authorList>
    </citation>
    <scope>NUCLEOTIDE SEQUENCE [LARGE SCALE GENOMIC DNA]</scope>
    <source>
        <strain evidence="1">232</strain>
        <tissue evidence="1">Head and thorax</tissue>
    </source>
</reference>
<dbReference type="Proteomes" id="UP001607303">
    <property type="component" value="Unassembled WGS sequence"/>
</dbReference>
<evidence type="ECO:0000313" key="2">
    <source>
        <dbReference type="Proteomes" id="UP001607303"/>
    </source>
</evidence>
<evidence type="ECO:0000313" key="1">
    <source>
        <dbReference type="EMBL" id="KAL2723182.1"/>
    </source>
</evidence>
<protein>
    <submittedName>
        <fullName evidence="1">Uncharacterized protein</fullName>
    </submittedName>
</protein>
<organism evidence="1 2">
    <name type="scientific">Vespula maculifrons</name>
    <name type="common">Eastern yellow jacket</name>
    <name type="synonym">Wasp</name>
    <dbReference type="NCBI Taxonomy" id="7453"/>
    <lineage>
        <taxon>Eukaryota</taxon>
        <taxon>Metazoa</taxon>
        <taxon>Ecdysozoa</taxon>
        <taxon>Arthropoda</taxon>
        <taxon>Hexapoda</taxon>
        <taxon>Insecta</taxon>
        <taxon>Pterygota</taxon>
        <taxon>Neoptera</taxon>
        <taxon>Endopterygota</taxon>
        <taxon>Hymenoptera</taxon>
        <taxon>Apocrita</taxon>
        <taxon>Aculeata</taxon>
        <taxon>Vespoidea</taxon>
        <taxon>Vespidae</taxon>
        <taxon>Vespinae</taxon>
        <taxon>Vespula</taxon>
    </lineage>
</organism>
<dbReference type="AlphaFoldDB" id="A0ABD2ARD5"/>
<gene>
    <name evidence="1" type="ORF">V1477_019773</name>
</gene>
<dbReference type="EMBL" id="JAYRBN010000115">
    <property type="protein sequence ID" value="KAL2723182.1"/>
    <property type="molecule type" value="Genomic_DNA"/>
</dbReference>
<sequence>MKKKKTKYIVGTFISISYNRRREYNTDTMHIYWCNKNCKSACLLVRSLQRTYRLIDTILYLFYCVFSKYQLIWRPSFEMTKLLKLLTR</sequence>
<proteinExistence type="predicted"/>
<comment type="caution">
    <text evidence="1">The sequence shown here is derived from an EMBL/GenBank/DDBJ whole genome shotgun (WGS) entry which is preliminary data.</text>
</comment>
<accession>A0ABD2ARD5</accession>
<keyword evidence="2" id="KW-1185">Reference proteome</keyword>